<name>A0AAW1KUR6_POPJA</name>
<keyword evidence="1 2" id="KW-0694">RNA-binding</keyword>
<feature type="domain" description="RRM" evidence="3">
    <location>
        <begin position="46"/>
        <end position="118"/>
    </location>
</feature>
<protein>
    <submittedName>
        <fullName evidence="4">RNA recognition motif</fullName>
    </submittedName>
</protein>
<dbReference type="PANTHER" id="PTHR21245">
    <property type="entry name" value="HETEROGENEOUS NUCLEAR RIBONUCLEOPROTEIN"/>
    <property type="match status" value="1"/>
</dbReference>
<dbReference type="SUPFAM" id="SSF54928">
    <property type="entry name" value="RNA-binding domain, RBD"/>
    <property type="match status" value="1"/>
</dbReference>
<dbReference type="PROSITE" id="PS50102">
    <property type="entry name" value="RRM"/>
    <property type="match status" value="2"/>
</dbReference>
<dbReference type="Pfam" id="PF00076">
    <property type="entry name" value="RRM_1"/>
    <property type="match status" value="1"/>
</dbReference>
<sequence>MSGANVVPPQALDATFRIQHLIRRISRQYVYRPIWSDDDIVLPRNCEIFVSGLPRNVVLGELVPLFANFGQIFEIRLMVNIAGDAKGFCYVTYTQKEMALNAIQTLHGYKLRQNGQPISCYPSFNNRRLFFEGLPLDRNPTLVEYAIRTQIPGVVKVILLTANTENPPYALAFVEFLTHRHAANCLGDYAPNNLRICGRRINMEFAVPSPPYIRNNLLLLKSLPRNLTKMEMLTDLVRMLPDPIRIAKSFKCGPYAMLRFRSENDALVARNIINEHGIRGPVITKLFDFNEFGEIELLWNLQIMKRENIRIPYRLFVEDYY</sequence>
<comment type="caution">
    <text evidence="4">The sequence shown here is derived from an EMBL/GenBank/DDBJ whole genome shotgun (WGS) entry which is preliminary data.</text>
</comment>
<dbReference type="InterPro" id="IPR035979">
    <property type="entry name" value="RBD_domain_sf"/>
</dbReference>
<evidence type="ECO:0000313" key="5">
    <source>
        <dbReference type="Proteomes" id="UP001458880"/>
    </source>
</evidence>
<dbReference type="GO" id="GO:0003723">
    <property type="term" value="F:RNA binding"/>
    <property type="evidence" value="ECO:0007669"/>
    <property type="project" value="UniProtKB-UniRule"/>
</dbReference>
<keyword evidence="5" id="KW-1185">Reference proteome</keyword>
<evidence type="ECO:0000259" key="3">
    <source>
        <dbReference type="PROSITE" id="PS50102"/>
    </source>
</evidence>
<dbReference type="Gene3D" id="3.30.70.330">
    <property type="match status" value="2"/>
</dbReference>
<evidence type="ECO:0000313" key="4">
    <source>
        <dbReference type="EMBL" id="KAK9723228.1"/>
    </source>
</evidence>
<dbReference type="Proteomes" id="UP001458880">
    <property type="component" value="Unassembled WGS sequence"/>
</dbReference>
<feature type="domain" description="RRM" evidence="3">
    <location>
        <begin position="127"/>
        <end position="208"/>
    </location>
</feature>
<organism evidence="4 5">
    <name type="scientific">Popillia japonica</name>
    <name type="common">Japanese beetle</name>
    <dbReference type="NCBI Taxonomy" id="7064"/>
    <lineage>
        <taxon>Eukaryota</taxon>
        <taxon>Metazoa</taxon>
        <taxon>Ecdysozoa</taxon>
        <taxon>Arthropoda</taxon>
        <taxon>Hexapoda</taxon>
        <taxon>Insecta</taxon>
        <taxon>Pterygota</taxon>
        <taxon>Neoptera</taxon>
        <taxon>Endopterygota</taxon>
        <taxon>Coleoptera</taxon>
        <taxon>Polyphaga</taxon>
        <taxon>Scarabaeiformia</taxon>
        <taxon>Scarabaeidae</taxon>
        <taxon>Rutelinae</taxon>
        <taxon>Popillia</taxon>
    </lineage>
</organism>
<dbReference type="AlphaFoldDB" id="A0AAW1KUR6"/>
<gene>
    <name evidence="4" type="ORF">QE152_g19293</name>
</gene>
<reference evidence="4 5" key="1">
    <citation type="journal article" date="2024" name="BMC Genomics">
        <title>De novo assembly and annotation of Popillia japonica's genome with initial clues to its potential as an invasive pest.</title>
        <authorList>
            <person name="Cucini C."/>
            <person name="Boschi S."/>
            <person name="Funari R."/>
            <person name="Cardaioli E."/>
            <person name="Iannotti N."/>
            <person name="Marturano G."/>
            <person name="Paoli F."/>
            <person name="Bruttini M."/>
            <person name="Carapelli A."/>
            <person name="Frati F."/>
            <person name="Nardi F."/>
        </authorList>
    </citation>
    <scope>NUCLEOTIDE SEQUENCE [LARGE SCALE GENOMIC DNA]</scope>
    <source>
        <strain evidence="4">DMR45628</strain>
    </source>
</reference>
<proteinExistence type="predicted"/>
<evidence type="ECO:0000256" key="2">
    <source>
        <dbReference type="PROSITE-ProRule" id="PRU00176"/>
    </source>
</evidence>
<dbReference type="InterPro" id="IPR000504">
    <property type="entry name" value="RRM_dom"/>
</dbReference>
<dbReference type="SMART" id="SM00360">
    <property type="entry name" value="RRM"/>
    <property type="match status" value="2"/>
</dbReference>
<accession>A0AAW1KUR6</accession>
<dbReference type="InterPro" id="IPR012677">
    <property type="entry name" value="Nucleotide-bd_a/b_plait_sf"/>
</dbReference>
<dbReference type="EMBL" id="JASPKY010000182">
    <property type="protein sequence ID" value="KAK9723228.1"/>
    <property type="molecule type" value="Genomic_DNA"/>
</dbReference>
<evidence type="ECO:0000256" key="1">
    <source>
        <dbReference type="ARBA" id="ARBA00022884"/>
    </source>
</evidence>